<dbReference type="Proteomes" id="UP000006672">
    <property type="component" value="Unassembled WGS sequence"/>
</dbReference>
<sequence length="80" mass="8756">MFDVFPQRKGKVEEEEECYLTIHSFLLVAIASRKEQAVVVAVTAMTVRGVSIRDGEMKGADGSTFLEVTIATVLLSLPII</sequence>
<accession>A0A5S6PDU1</accession>
<reference evidence="3" key="3">
    <citation type="submission" date="2019-12" db="UniProtKB">
        <authorList>
            <consortium name="WormBaseParasite"/>
        </authorList>
    </citation>
    <scope>IDENTIFICATION</scope>
</reference>
<dbReference type="WBParaSite" id="Bm17592.1">
    <property type="protein sequence ID" value="Bm17592.1"/>
    <property type="gene ID" value="WBGene00268735"/>
</dbReference>
<gene>
    <name evidence="1 3" type="primary">Bm17592</name>
    <name evidence="1" type="ORF">BM_BM17592</name>
</gene>
<dbReference type="AlphaFoldDB" id="A0A4E9FEB0"/>
<evidence type="ECO:0000313" key="1">
    <source>
        <dbReference type="EMBL" id="VIO95137.1"/>
    </source>
</evidence>
<name>A0A4E9FEB0_BRUMA</name>
<dbReference type="RefSeq" id="XP_042935482.1">
    <property type="nucleotide sequence ID" value="XM_043079548.1"/>
</dbReference>
<reference evidence="2" key="1">
    <citation type="journal article" date="2007" name="Science">
        <title>Draft genome of the filarial nematode parasite Brugia malayi.</title>
        <authorList>
            <person name="Ghedin E."/>
            <person name="Wang S."/>
            <person name="Spiro D."/>
            <person name="Caler E."/>
            <person name="Zhao Q."/>
            <person name="Crabtree J."/>
            <person name="Allen J.E."/>
            <person name="Delcher A.L."/>
            <person name="Guiliano D.B."/>
            <person name="Miranda-Saavedra D."/>
            <person name="Angiuoli S.V."/>
            <person name="Creasy T."/>
            <person name="Amedeo P."/>
            <person name="Haas B."/>
            <person name="El-Sayed N.M."/>
            <person name="Wortman J.R."/>
            <person name="Feldblyum T."/>
            <person name="Tallon L."/>
            <person name="Schatz M."/>
            <person name="Shumway M."/>
            <person name="Koo H."/>
            <person name="Salzberg S.L."/>
            <person name="Schobel S."/>
            <person name="Pertea M."/>
            <person name="Pop M."/>
            <person name="White O."/>
            <person name="Barton G.J."/>
            <person name="Carlow C.K."/>
            <person name="Crawford M.J."/>
            <person name="Daub J."/>
            <person name="Dimmic M.W."/>
            <person name="Estes C.F."/>
            <person name="Foster J.M."/>
            <person name="Ganatra M."/>
            <person name="Gregory W.F."/>
            <person name="Johnson N.M."/>
            <person name="Jin J."/>
            <person name="Komuniecki R."/>
            <person name="Korf I."/>
            <person name="Kumar S."/>
            <person name="Laney S."/>
            <person name="Li B.W."/>
            <person name="Li W."/>
            <person name="Lindblom T.H."/>
            <person name="Lustigman S."/>
            <person name="Ma D."/>
            <person name="Maina C.V."/>
            <person name="Martin D.M."/>
            <person name="McCarter J.P."/>
            <person name="McReynolds L."/>
            <person name="Mitreva M."/>
            <person name="Nutman T.B."/>
            <person name="Parkinson J."/>
            <person name="Peregrin-Alvarez J.M."/>
            <person name="Poole C."/>
            <person name="Ren Q."/>
            <person name="Saunders L."/>
            <person name="Sluder A.E."/>
            <person name="Smith K."/>
            <person name="Stanke M."/>
            <person name="Unnasch T.R."/>
            <person name="Ware J."/>
            <person name="Wei A.D."/>
            <person name="Weil G."/>
            <person name="Williams D.J."/>
            <person name="Zhang Y."/>
            <person name="Williams S.A."/>
            <person name="Fraser-Liggett C."/>
            <person name="Slatko B."/>
            <person name="Blaxter M.L."/>
            <person name="Scott A.L."/>
        </authorList>
    </citation>
    <scope>NUCLEOTIDE SEQUENCE</scope>
    <source>
        <strain evidence="2">FR3</strain>
    </source>
</reference>
<dbReference type="KEGG" id="bmy:BM_BM17592"/>
<evidence type="ECO:0000313" key="3">
    <source>
        <dbReference type="WBParaSite" id="Bm17592.1"/>
    </source>
</evidence>
<organism evidence="1">
    <name type="scientific">Brugia malayi</name>
    <name type="common">Filarial nematode worm</name>
    <dbReference type="NCBI Taxonomy" id="6279"/>
    <lineage>
        <taxon>Eukaryota</taxon>
        <taxon>Metazoa</taxon>
        <taxon>Ecdysozoa</taxon>
        <taxon>Nematoda</taxon>
        <taxon>Chromadorea</taxon>
        <taxon>Rhabditida</taxon>
        <taxon>Spirurina</taxon>
        <taxon>Spiruromorpha</taxon>
        <taxon>Filarioidea</taxon>
        <taxon>Onchocercidae</taxon>
        <taxon>Brugia</taxon>
    </lineage>
</organism>
<protein>
    <submittedName>
        <fullName evidence="1 3">Uncharacterized protein</fullName>
    </submittedName>
</protein>
<dbReference type="GeneID" id="66058880"/>
<keyword evidence="2" id="KW-1185">Reference proteome</keyword>
<dbReference type="CTD" id="66058880"/>
<dbReference type="EMBL" id="CAAKNF010000194">
    <property type="protein sequence ID" value="VIO95137.1"/>
    <property type="molecule type" value="Genomic_DNA"/>
</dbReference>
<accession>A0A4E9FEB0</accession>
<evidence type="ECO:0000313" key="2">
    <source>
        <dbReference type="Proteomes" id="UP000006672"/>
    </source>
</evidence>
<proteinExistence type="predicted"/>
<reference evidence="1" key="2">
    <citation type="submission" date="2019-04" db="EMBL/GenBank/DDBJ databases">
        <authorList>
            <person name="Howe K."/>
            <person name="Paulini M."/>
            <person name="Williams G."/>
        </authorList>
    </citation>
    <scope>NUCLEOTIDE SEQUENCE [LARGE SCALE GENOMIC DNA]</scope>
    <source>
        <strain evidence="1">FR3</strain>
    </source>
</reference>